<dbReference type="AlphaFoldDB" id="A0AA38RYX4"/>
<proteinExistence type="predicted"/>
<dbReference type="SMART" id="SM01406">
    <property type="entry name" value="PAPA-1"/>
    <property type="match status" value="1"/>
</dbReference>
<feature type="compositionally biased region" description="Acidic residues" evidence="2">
    <location>
        <begin position="199"/>
        <end position="237"/>
    </location>
</feature>
<dbReference type="InterPro" id="IPR029523">
    <property type="entry name" value="INO80B/Ies2"/>
</dbReference>
<dbReference type="Pfam" id="PF04795">
    <property type="entry name" value="PAPA-1"/>
    <property type="match status" value="1"/>
</dbReference>
<feature type="region of interest" description="Disordered" evidence="2">
    <location>
        <begin position="1"/>
        <end position="373"/>
    </location>
</feature>
<feature type="compositionally biased region" description="Basic residues" evidence="2">
    <location>
        <begin position="431"/>
        <end position="442"/>
    </location>
</feature>
<dbReference type="GO" id="GO:0031011">
    <property type="term" value="C:Ino80 complex"/>
    <property type="evidence" value="ECO:0007669"/>
    <property type="project" value="InterPro"/>
</dbReference>
<feature type="domain" description="INO80 complex subunit B-like conserved region" evidence="3">
    <location>
        <begin position="398"/>
        <end position="478"/>
    </location>
</feature>
<comment type="caution">
    <text evidence="4">The sequence shown here is derived from an EMBL/GenBank/DDBJ whole genome shotgun (WGS) entry which is preliminary data.</text>
</comment>
<evidence type="ECO:0000256" key="1">
    <source>
        <dbReference type="SAM" id="Coils"/>
    </source>
</evidence>
<evidence type="ECO:0000256" key="2">
    <source>
        <dbReference type="SAM" id="MobiDB-lite"/>
    </source>
</evidence>
<evidence type="ECO:0000313" key="5">
    <source>
        <dbReference type="Proteomes" id="UP001174691"/>
    </source>
</evidence>
<feature type="coiled-coil region" evidence="1">
    <location>
        <begin position="396"/>
        <end position="424"/>
    </location>
</feature>
<gene>
    <name evidence="4" type="ORF">NKR19_g6823</name>
</gene>
<dbReference type="PANTHER" id="PTHR21561">
    <property type="entry name" value="INO80 COMPLEX SUBUNIT B"/>
    <property type="match status" value="1"/>
</dbReference>
<organism evidence="4 5">
    <name type="scientific">Coniochaeta hoffmannii</name>
    <dbReference type="NCBI Taxonomy" id="91930"/>
    <lineage>
        <taxon>Eukaryota</taxon>
        <taxon>Fungi</taxon>
        <taxon>Dikarya</taxon>
        <taxon>Ascomycota</taxon>
        <taxon>Pezizomycotina</taxon>
        <taxon>Sordariomycetes</taxon>
        <taxon>Sordariomycetidae</taxon>
        <taxon>Coniochaetales</taxon>
        <taxon>Coniochaetaceae</taxon>
        <taxon>Coniochaeta</taxon>
    </lineage>
</organism>
<dbReference type="Proteomes" id="UP001174691">
    <property type="component" value="Unassembled WGS sequence"/>
</dbReference>
<accession>A0AA38RYX4</accession>
<name>A0AA38RYX4_9PEZI</name>
<dbReference type="GO" id="GO:0006338">
    <property type="term" value="P:chromatin remodeling"/>
    <property type="evidence" value="ECO:0007669"/>
    <property type="project" value="InterPro"/>
</dbReference>
<keyword evidence="1" id="KW-0175">Coiled coil</keyword>
<feature type="compositionally biased region" description="Low complexity" evidence="2">
    <location>
        <begin position="52"/>
        <end position="61"/>
    </location>
</feature>
<dbReference type="EMBL" id="JANBVN010000111">
    <property type="protein sequence ID" value="KAJ9143566.1"/>
    <property type="molecule type" value="Genomic_DNA"/>
</dbReference>
<keyword evidence="5" id="KW-1185">Reference proteome</keyword>
<reference evidence="4" key="1">
    <citation type="submission" date="2022-07" db="EMBL/GenBank/DDBJ databases">
        <title>Fungi with potential for degradation of polypropylene.</title>
        <authorList>
            <person name="Gostincar C."/>
        </authorList>
    </citation>
    <scope>NUCLEOTIDE SEQUENCE</scope>
    <source>
        <strain evidence="4">EXF-13287</strain>
    </source>
</reference>
<feature type="compositionally biased region" description="Acidic residues" evidence="2">
    <location>
        <begin position="160"/>
        <end position="191"/>
    </location>
</feature>
<evidence type="ECO:0000313" key="4">
    <source>
        <dbReference type="EMBL" id="KAJ9143566.1"/>
    </source>
</evidence>
<feature type="region of interest" description="Disordered" evidence="2">
    <location>
        <begin position="431"/>
        <end position="454"/>
    </location>
</feature>
<dbReference type="InterPro" id="IPR006880">
    <property type="entry name" value="INO80B_C"/>
</dbReference>
<feature type="compositionally biased region" description="Low complexity" evidence="2">
    <location>
        <begin position="250"/>
        <end position="276"/>
    </location>
</feature>
<feature type="compositionally biased region" description="Low complexity" evidence="2">
    <location>
        <begin position="81"/>
        <end position="100"/>
    </location>
</feature>
<feature type="compositionally biased region" description="Acidic residues" evidence="2">
    <location>
        <begin position="313"/>
        <end position="351"/>
    </location>
</feature>
<sequence>MSSRPRRSAAQRATAAITDLADRDNNDRTMSSSSRRRTNEGAKPGVTIVSRSNNPNSSPGDDSGKHIHLTVKVPSSKLRQAISGGSSKSSASSAIVAKGANSYSGGRRAARAGKKSYVVESDSEEEDEDDDDDDGDAVIEEDDEDEEDEIQVGTARPAAMDDEDAEGEDDDEVMELGDEDAEGEEADEDIMDVDRYQDDNDDEALVADDGYGEDDEDAEGEDDDELGDEDADGDVDMDTPAPAPPTIKISRPSKSSAKPKPASSAKKATGKSKAGPQKSKPSFADDDDDDEEELSELESDANDINDTVKVGGEEDAEGEDDDMDAEGEEIEVADGDAEGEDDDGLGSDDETPGGGSRAETPDMSRMTARQRAKHGDVIQEYMKLSDEVQVKKHFTAEELSMRRAEMARRRRNLSEKRNEEVKMETINKLLKKQAPKTNRRVGHLPGEDTPPEFPKANPVFVRWISSQKGSVVAVPEEIMDGPAGRVFVPGGLRSGKMVEEVS</sequence>
<feature type="compositionally biased region" description="Acidic residues" evidence="2">
    <location>
        <begin position="284"/>
        <end position="303"/>
    </location>
</feature>
<evidence type="ECO:0000259" key="3">
    <source>
        <dbReference type="SMART" id="SM01406"/>
    </source>
</evidence>
<feature type="compositionally biased region" description="Acidic residues" evidence="2">
    <location>
        <begin position="121"/>
        <end position="150"/>
    </location>
</feature>
<protein>
    <recommendedName>
        <fullName evidence="3">INO80 complex subunit B-like conserved region domain-containing protein</fullName>
    </recommendedName>
</protein>
<dbReference type="PANTHER" id="PTHR21561:SF12">
    <property type="entry name" value="INO80 COMPLEX SUBUNIT B"/>
    <property type="match status" value="1"/>
</dbReference>